<dbReference type="Proteomes" id="UP000722791">
    <property type="component" value="Unassembled WGS sequence"/>
</dbReference>
<evidence type="ECO:0000313" key="2">
    <source>
        <dbReference type="EMBL" id="GIM06736.1"/>
    </source>
</evidence>
<sequence length="231" mass="25002">MPHNQWLRLAEVMKVPRHVCYCVTKGLIGMAGFQAPPGITSYELGLPVFIFEAVIVPWSCLLSVPTAAAVAAAKIPFYMALWHRLALMALKDSEVAALETAGCRFTANAAHGVSNADALCPYNPGLGFTSHGQDATIFSMLSYLSPFRRMVRALTIFCIFVLVTAACHIHMLSAYYRQKRRRAAVELAQSAKAGKAAASPSVMTRSAGGVRDRGADSLVTTLRLRKTDKGK</sequence>
<dbReference type="AlphaFoldDB" id="A0A8J4GH33"/>
<organism evidence="2 3">
    <name type="scientific">Volvox reticuliferus</name>
    <dbReference type="NCBI Taxonomy" id="1737510"/>
    <lineage>
        <taxon>Eukaryota</taxon>
        <taxon>Viridiplantae</taxon>
        <taxon>Chlorophyta</taxon>
        <taxon>core chlorophytes</taxon>
        <taxon>Chlorophyceae</taxon>
        <taxon>CS clade</taxon>
        <taxon>Chlamydomonadales</taxon>
        <taxon>Volvocaceae</taxon>
        <taxon>Volvox</taxon>
    </lineage>
</organism>
<keyword evidence="1" id="KW-0812">Transmembrane</keyword>
<reference evidence="2" key="1">
    <citation type="journal article" date="2021" name="Proc. Natl. Acad. Sci. U.S.A.">
        <title>Three genomes in the algal genus Volvox reveal the fate of a haploid sex-determining region after a transition to homothallism.</title>
        <authorList>
            <person name="Yamamoto K."/>
            <person name="Hamaji T."/>
            <person name="Kawai-Toyooka H."/>
            <person name="Matsuzaki R."/>
            <person name="Takahashi F."/>
            <person name="Nishimura Y."/>
            <person name="Kawachi M."/>
            <person name="Noguchi H."/>
            <person name="Minakuchi Y."/>
            <person name="Umen J.G."/>
            <person name="Toyoda A."/>
            <person name="Nozaki H."/>
        </authorList>
    </citation>
    <scope>NUCLEOTIDE SEQUENCE</scope>
    <source>
        <strain evidence="2">NIES-3785</strain>
    </source>
</reference>
<protein>
    <submittedName>
        <fullName evidence="2">Uncharacterized protein</fullName>
    </submittedName>
</protein>
<evidence type="ECO:0000256" key="1">
    <source>
        <dbReference type="SAM" id="Phobius"/>
    </source>
</evidence>
<proteinExistence type="predicted"/>
<comment type="caution">
    <text evidence="2">The sequence shown here is derived from an EMBL/GenBank/DDBJ whole genome shotgun (WGS) entry which is preliminary data.</text>
</comment>
<dbReference type="EMBL" id="BNCQ01000022">
    <property type="protein sequence ID" value="GIM06736.1"/>
    <property type="molecule type" value="Genomic_DNA"/>
</dbReference>
<accession>A0A8J4GH33</accession>
<keyword evidence="1" id="KW-1133">Transmembrane helix</keyword>
<feature type="transmembrane region" description="Helical" evidence="1">
    <location>
        <begin position="150"/>
        <end position="172"/>
    </location>
</feature>
<gene>
    <name evidence="2" type="ORF">Vretimale_10992</name>
</gene>
<keyword evidence="1" id="KW-0472">Membrane</keyword>
<evidence type="ECO:0000313" key="3">
    <source>
        <dbReference type="Proteomes" id="UP000722791"/>
    </source>
</evidence>
<name>A0A8J4GH33_9CHLO</name>